<dbReference type="AlphaFoldDB" id="A0A3L6QZ89"/>
<evidence type="ECO:0000256" key="4">
    <source>
        <dbReference type="ARBA" id="ARBA00023242"/>
    </source>
</evidence>
<evidence type="ECO:0000256" key="2">
    <source>
        <dbReference type="ARBA" id="ARBA00023125"/>
    </source>
</evidence>
<dbReference type="InterPro" id="IPR003441">
    <property type="entry name" value="NAC-dom"/>
</dbReference>
<dbReference type="GO" id="GO:0003677">
    <property type="term" value="F:DNA binding"/>
    <property type="evidence" value="ECO:0007669"/>
    <property type="project" value="UniProtKB-KW"/>
</dbReference>
<keyword evidence="3" id="KW-0804">Transcription</keyword>
<evidence type="ECO:0000256" key="3">
    <source>
        <dbReference type="ARBA" id="ARBA00023163"/>
    </source>
</evidence>
<accession>A0A3L6QZ89</accession>
<reference evidence="8" key="1">
    <citation type="journal article" date="2019" name="Nat. Commun.">
        <title>The genome of broomcorn millet.</title>
        <authorList>
            <person name="Zou C."/>
            <person name="Miki D."/>
            <person name="Li D."/>
            <person name="Tang Q."/>
            <person name="Xiao L."/>
            <person name="Rajput S."/>
            <person name="Deng P."/>
            <person name="Jia W."/>
            <person name="Huang R."/>
            <person name="Zhang M."/>
            <person name="Sun Y."/>
            <person name="Hu J."/>
            <person name="Fu X."/>
            <person name="Schnable P.S."/>
            <person name="Li F."/>
            <person name="Zhang H."/>
            <person name="Feng B."/>
            <person name="Zhu X."/>
            <person name="Liu R."/>
            <person name="Schnable J.C."/>
            <person name="Zhu J.-K."/>
            <person name="Zhang H."/>
        </authorList>
    </citation>
    <scope>NUCLEOTIDE SEQUENCE [LARGE SCALE GENOMIC DNA]</scope>
</reference>
<dbReference type="OrthoDB" id="694530at2759"/>
<dbReference type="Proteomes" id="UP000275267">
    <property type="component" value="Unassembled WGS sequence"/>
</dbReference>
<keyword evidence="2" id="KW-0238">DNA-binding</keyword>
<dbReference type="PANTHER" id="PTHR31719:SF88">
    <property type="entry name" value="OS07G0272700 PROTEIN"/>
    <property type="match status" value="1"/>
</dbReference>
<feature type="region of interest" description="Disordered" evidence="5">
    <location>
        <begin position="188"/>
        <end position="207"/>
    </location>
</feature>
<comment type="caution">
    <text evidence="7">The sequence shown here is derived from an EMBL/GenBank/DDBJ whole genome shotgun (WGS) entry which is preliminary data.</text>
</comment>
<keyword evidence="8" id="KW-1185">Reference proteome</keyword>
<gene>
    <name evidence="7" type="ORF">C2845_PM08G00300</name>
</gene>
<feature type="domain" description="NAC" evidence="6">
    <location>
        <begin position="12"/>
        <end position="183"/>
    </location>
</feature>
<keyword evidence="4" id="KW-0539">Nucleus</keyword>
<evidence type="ECO:0000256" key="5">
    <source>
        <dbReference type="SAM" id="MobiDB-lite"/>
    </source>
</evidence>
<organism evidence="7 8">
    <name type="scientific">Panicum miliaceum</name>
    <name type="common">Proso millet</name>
    <name type="synonym">Broomcorn millet</name>
    <dbReference type="NCBI Taxonomy" id="4540"/>
    <lineage>
        <taxon>Eukaryota</taxon>
        <taxon>Viridiplantae</taxon>
        <taxon>Streptophyta</taxon>
        <taxon>Embryophyta</taxon>
        <taxon>Tracheophyta</taxon>
        <taxon>Spermatophyta</taxon>
        <taxon>Magnoliopsida</taxon>
        <taxon>Liliopsida</taxon>
        <taxon>Poales</taxon>
        <taxon>Poaceae</taxon>
        <taxon>PACMAD clade</taxon>
        <taxon>Panicoideae</taxon>
        <taxon>Panicodae</taxon>
        <taxon>Paniceae</taxon>
        <taxon>Panicinae</taxon>
        <taxon>Panicum</taxon>
        <taxon>Panicum sect. Panicum</taxon>
    </lineage>
</organism>
<dbReference type="STRING" id="4540.A0A3L6QZ89"/>
<evidence type="ECO:0000259" key="6">
    <source>
        <dbReference type="PROSITE" id="PS51005"/>
    </source>
</evidence>
<dbReference type="Pfam" id="PF02365">
    <property type="entry name" value="NAM"/>
    <property type="match status" value="1"/>
</dbReference>
<dbReference type="PANTHER" id="PTHR31719">
    <property type="entry name" value="NAC TRANSCRIPTION FACTOR 56"/>
    <property type="match status" value="1"/>
</dbReference>
<protein>
    <submittedName>
        <fullName evidence="7">NAC domain-containing protein 18-like</fullName>
    </submittedName>
</protein>
<dbReference type="InterPro" id="IPR036093">
    <property type="entry name" value="NAC_dom_sf"/>
</dbReference>
<sequence length="207" mass="21754">MEASRFGFDPSLPPACKFDPTDADIVAYYLLSRAVGHSNPHAHAVIDADPCSCPPWELMRRHGHAGSDHAFFFGPTTKRGSHRANRTVPAGEGGGGTWHGQTSVETGLVLVRRGGDEYMITDPLLPVPGAVISRARMDSKAKKKKHQQPAPAADNNGGFMGETAGYKSALVNTGEGACALLNAGEMVATSTTAKSPSMRAPTVTDGN</sequence>
<name>A0A3L6QZ89_PANMI</name>
<dbReference type="SUPFAM" id="SSF101941">
    <property type="entry name" value="NAC domain"/>
    <property type="match status" value="1"/>
</dbReference>
<evidence type="ECO:0000256" key="1">
    <source>
        <dbReference type="ARBA" id="ARBA00023015"/>
    </source>
</evidence>
<dbReference type="Gene3D" id="2.170.150.80">
    <property type="entry name" value="NAC domain"/>
    <property type="match status" value="1"/>
</dbReference>
<feature type="region of interest" description="Disordered" evidence="5">
    <location>
        <begin position="136"/>
        <end position="159"/>
    </location>
</feature>
<evidence type="ECO:0000313" key="7">
    <source>
        <dbReference type="EMBL" id="RLM92116.1"/>
    </source>
</evidence>
<keyword evidence="1" id="KW-0805">Transcription regulation</keyword>
<dbReference type="PROSITE" id="PS51005">
    <property type="entry name" value="NAC"/>
    <property type="match status" value="1"/>
</dbReference>
<evidence type="ECO:0000313" key="8">
    <source>
        <dbReference type="Proteomes" id="UP000275267"/>
    </source>
</evidence>
<dbReference type="EMBL" id="PQIB02000010">
    <property type="protein sequence ID" value="RLM92116.1"/>
    <property type="molecule type" value="Genomic_DNA"/>
</dbReference>
<proteinExistence type="predicted"/>
<dbReference type="GO" id="GO:0006355">
    <property type="term" value="P:regulation of DNA-templated transcription"/>
    <property type="evidence" value="ECO:0007669"/>
    <property type="project" value="InterPro"/>
</dbReference>